<comment type="caution">
    <text evidence="1">The sequence shown here is derived from an EMBL/GenBank/DDBJ whole genome shotgun (WGS) entry which is preliminary data.</text>
</comment>
<dbReference type="EMBL" id="JASGXD010000001">
    <property type="protein sequence ID" value="KAK6008601.1"/>
    <property type="molecule type" value="Genomic_DNA"/>
</dbReference>
<accession>A0ABR0TX97</accession>
<name>A0ABR0TX97_AURPU</name>
<gene>
    <name evidence="1" type="ORF">QM012_000504</name>
</gene>
<sequence>MRITRYRWADCAHIEHVNDEGQPMTWVEVRDPINNIFDANPPYDCPACQDPGAYHPGISIMPRVPENSHQSAPAQTTPLNPDVDSFTPSQTMPTSHASTVTTGYISDVQQPMVNPYASTVPLDDYRTVQQAAFVPYASNMANNDFFAVQQPTPNPYALTVSPDNYLATQQAMSDPYASTNSGNDYLAIQQQQAYQQQTYGSADQVTMPPFYGPVDPMGYTGTVSTSGPTNQLASVASHHTPVENIYNTKNVGKTPPHKPGKPCPEEHANCHWHYTGWCHKNPATCPLALQAITASFHAHNEWRHAPPGWNEAHQTCILVENPVMCPFHAQLARRVLGSSCK</sequence>
<protein>
    <submittedName>
        <fullName evidence="1">Uncharacterized protein</fullName>
    </submittedName>
</protein>
<evidence type="ECO:0000313" key="1">
    <source>
        <dbReference type="EMBL" id="KAK6008601.1"/>
    </source>
</evidence>
<keyword evidence="2" id="KW-1185">Reference proteome</keyword>
<proteinExistence type="predicted"/>
<organism evidence="1 2">
    <name type="scientific">Aureobasidium pullulans</name>
    <name type="common">Black yeast</name>
    <name type="synonym">Pullularia pullulans</name>
    <dbReference type="NCBI Taxonomy" id="5580"/>
    <lineage>
        <taxon>Eukaryota</taxon>
        <taxon>Fungi</taxon>
        <taxon>Dikarya</taxon>
        <taxon>Ascomycota</taxon>
        <taxon>Pezizomycotina</taxon>
        <taxon>Dothideomycetes</taxon>
        <taxon>Dothideomycetidae</taxon>
        <taxon>Dothideales</taxon>
        <taxon>Saccotheciaceae</taxon>
        <taxon>Aureobasidium</taxon>
    </lineage>
</organism>
<reference evidence="1 2" key="1">
    <citation type="submission" date="2023-11" db="EMBL/GenBank/DDBJ databases">
        <title>Draft genome sequence and annotation of the polyextremotolerant black yeast-like fungus Aureobasidium pullulans NRRL 62042.</title>
        <authorList>
            <person name="Dielentheis-Frenken M.R.E."/>
            <person name="Wibberg D."/>
            <person name="Blank L.M."/>
            <person name="Tiso T."/>
        </authorList>
    </citation>
    <scope>NUCLEOTIDE SEQUENCE [LARGE SCALE GENOMIC DNA]</scope>
    <source>
        <strain evidence="1 2">NRRL 62042</strain>
    </source>
</reference>
<evidence type="ECO:0000313" key="2">
    <source>
        <dbReference type="Proteomes" id="UP001341245"/>
    </source>
</evidence>
<dbReference type="Proteomes" id="UP001341245">
    <property type="component" value="Unassembled WGS sequence"/>
</dbReference>